<keyword evidence="4" id="KW-1185">Reference proteome</keyword>
<dbReference type="Proteomes" id="UP000029736">
    <property type="component" value="Unassembled WGS sequence"/>
</dbReference>
<reference evidence="3 4" key="1">
    <citation type="journal article" date="2014" name="Int. J. Syst. Evol. Microbiol.">
        <title>Phaeodactylibacter xiamenensis gen. nov., sp. nov., a member of the family Saprospiraceae isolated from the marine alga Phaeodactylum tricornutum.</title>
        <authorList>
            <person name="Chen Z.Jr."/>
            <person name="Lei X."/>
            <person name="Lai Q."/>
            <person name="Li Y."/>
            <person name="Zhang B."/>
            <person name="Zhang J."/>
            <person name="Zhang H."/>
            <person name="Yang L."/>
            <person name="Zheng W."/>
            <person name="Tian Y."/>
            <person name="Yu Z."/>
            <person name="Xu H.Jr."/>
            <person name="Zheng T."/>
        </authorList>
    </citation>
    <scope>NUCLEOTIDE SEQUENCE [LARGE SCALE GENOMIC DNA]</scope>
    <source>
        <strain evidence="3 4">KD52</strain>
    </source>
</reference>
<evidence type="ECO:0000313" key="3">
    <source>
        <dbReference type="EMBL" id="KGE89203.1"/>
    </source>
</evidence>
<protein>
    <recommendedName>
        <fullName evidence="2">Thiol:disulfide interchange protein DsbD N-terminal domain-containing protein</fullName>
    </recommendedName>
</protein>
<organism evidence="3 4">
    <name type="scientific">Phaeodactylibacter xiamenensis</name>
    <dbReference type="NCBI Taxonomy" id="1524460"/>
    <lineage>
        <taxon>Bacteria</taxon>
        <taxon>Pseudomonadati</taxon>
        <taxon>Bacteroidota</taxon>
        <taxon>Saprospiria</taxon>
        <taxon>Saprospirales</taxon>
        <taxon>Haliscomenobacteraceae</taxon>
        <taxon>Phaeodactylibacter</taxon>
    </lineage>
</organism>
<dbReference type="RefSeq" id="WP_044217128.1">
    <property type="nucleotide sequence ID" value="NZ_JBKAGJ010000001.1"/>
</dbReference>
<gene>
    <name evidence="3" type="ORF">IX84_05460</name>
</gene>
<dbReference type="AlphaFoldDB" id="A0A098SC25"/>
<evidence type="ECO:0000313" key="4">
    <source>
        <dbReference type="Proteomes" id="UP000029736"/>
    </source>
</evidence>
<dbReference type="GO" id="GO:0015035">
    <property type="term" value="F:protein-disulfide reductase activity"/>
    <property type="evidence" value="ECO:0007669"/>
    <property type="project" value="TreeGrafter"/>
</dbReference>
<feature type="signal peptide" evidence="1">
    <location>
        <begin position="1"/>
        <end position="19"/>
    </location>
</feature>
<keyword evidence="1" id="KW-0732">Signal</keyword>
<comment type="caution">
    <text evidence="3">The sequence shown here is derived from an EMBL/GenBank/DDBJ whole genome shotgun (WGS) entry which is preliminary data.</text>
</comment>
<dbReference type="OrthoDB" id="767251at2"/>
<dbReference type="InterPro" id="IPR028250">
    <property type="entry name" value="DsbDN"/>
</dbReference>
<dbReference type="GO" id="GO:0045454">
    <property type="term" value="P:cell redox homeostasis"/>
    <property type="evidence" value="ECO:0007669"/>
    <property type="project" value="TreeGrafter"/>
</dbReference>
<dbReference type="PANTHER" id="PTHR32234:SF0">
    <property type="entry name" value="THIOL:DISULFIDE INTERCHANGE PROTEIN DSBD"/>
    <property type="match status" value="1"/>
</dbReference>
<feature type="chain" id="PRO_5001940101" description="Thiol:disulfide interchange protein DsbD N-terminal domain-containing protein" evidence="1">
    <location>
        <begin position="20"/>
        <end position="152"/>
    </location>
</feature>
<proteinExistence type="predicted"/>
<evidence type="ECO:0000256" key="1">
    <source>
        <dbReference type="SAM" id="SignalP"/>
    </source>
</evidence>
<dbReference type="STRING" id="1524460.IX84_05460"/>
<dbReference type="PANTHER" id="PTHR32234">
    <property type="entry name" value="THIOL:DISULFIDE INTERCHANGE PROTEIN DSBD"/>
    <property type="match status" value="1"/>
</dbReference>
<sequence length="152" mass="17132">MKYLLLCLLLGWGTVQLTAQQDMLQPVNWAFEAKMVNDTTFDLTFTAAIQKGWYLYAQDLEEGGPIPTTIAFDPAEGLQLIGETKEAGPVIEGMDELFQMNVRKFKNEVVFTQRAVISEKTKVVSGYIEFMTCDDEQCLPPTEIPFAFSFRG</sequence>
<accession>A0A098SC25</accession>
<dbReference type="Gene3D" id="2.60.40.1250">
    <property type="entry name" value="Thiol:disulfide interchange protein DsbD, N-terminal domain"/>
    <property type="match status" value="1"/>
</dbReference>
<dbReference type="InterPro" id="IPR036929">
    <property type="entry name" value="DsbDN_sf"/>
</dbReference>
<dbReference type="EMBL" id="JPOS01000012">
    <property type="protein sequence ID" value="KGE89203.1"/>
    <property type="molecule type" value="Genomic_DNA"/>
</dbReference>
<dbReference type="Pfam" id="PF11412">
    <property type="entry name" value="DsbD_N"/>
    <property type="match status" value="1"/>
</dbReference>
<name>A0A098SC25_9BACT</name>
<evidence type="ECO:0000259" key="2">
    <source>
        <dbReference type="Pfam" id="PF11412"/>
    </source>
</evidence>
<feature type="domain" description="Thiol:disulfide interchange protein DsbD N-terminal" evidence="2">
    <location>
        <begin position="23"/>
        <end position="143"/>
    </location>
</feature>